<dbReference type="GO" id="GO:0016887">
    <property type="term" value="F:ATP hydrolysis activity"/>
    <property type="evidence" value="ECO:0007669"/>
    <property type="project" value="InterPro"/>
</dbReference>
<evidence type="ECO:0000256" key="8">
    <source>
        <dbReference type="ARBA" id="ARBA00023136"/>
    </source>
</evidence>
<keyword evidence="3" id="KW-0813">Transport</keyword>
<dbReference type="InterPro" id="IPR027417">
    <property type="entry name" value="P-loop_NTPase"/>
</dbReference>
<dbReference type="PANTHER" id="PTHR48042:SF11">
    <property type="entry name" value="ABC TRANSPORTER G FAMILY MEMBER 11"/>
    <property type="match status" value="1"/>
</dbReference>
<comment type="similarity">
    <text evidence="2">Belongs to the ABC transporter superfamily. ABCG family. Eye pigment precursor importer (TC 3.A.1.204) subfamily.</text>
</comment>
<dbReference type="GO" id="GO:0005524">
    <property type="term" value="F:ATP binding"/>
    <property type="evidence" value="ECO:0007669"/>
    <property type="project" value="UniProtKB-KW"/>
</dbReference>
<evidence type="ECO:0000256" key="2">
    <source>
        <dbReference type="ARBA" id="ARBA00005814"/>
    </source>
</evidence>
<gene>
    <name evidence="11" type="ORF">K444DRAFT_604680</name>
</gene>
<feature type="transmembrane region" description="Helical" evidence="9">
    <location>
        <begin position="450"/>
        <end position="474"/>
    </location>
</feature>
<dbReference type="Proteomes" id="UP000235371">
    <property type="component" value="Unassembled WGS sequence"/>
</dbReference>
<keyword evidence="11" id="KW-0378">Hydrolase</keyword>
<dbReference type="AlphaFoldDB" id="A0A2J6SG71"/>
<keyword evidence="7 9" id="KW-1133">Transmembrane helix</keyword>
<evidence type="ECO:0000256" key="7">
    <source>
        <dbReference type="ARBA" id="ARBA00022989"/>
    </source>
</evidence>
<evidence type="ECO:0000256" key="6">
    <source>
        <dbReference type="ARBA" id="ARBA00022840"/>
    </source>
</evidence>
<keyword evidence="6" id="KW-0067">ATP-binding</keyword>
<organism evidence="11 12">
    <name type="scientific">Hyaloscypha bicolor E</name>
    <dbReference type="NCBI Taxonomy" id="1095630"/>
    <lineage>
        <taxon>Eukaryota</taxon>
        <taxon>Fungi</taxon>
        <taxon>Dikarya</taxon>
        <taxon>Ascomycota</taxon>
        <taxon>Pezizomycotina</taxon>
        <taxon>Leotiomycetes</taxon>
        <taxon>Helotiales</taxon>
        <taxon>Hyaloscyphaceae</taxon>
        <taxon>Hyaloscypha</taxon>
        <taxon>Hyaloscypha bicolor</taxon>
    </lineage>
</organism>
<dbReference type="InterPro" id="IPR013525">
    <property type="entry name" value="ABC2_TM"/>
</dbReference>
<dbReference type="InterPro" id="IPR003593">
    <property type="entry name" value="AAA+_ATPase"/>
</dbReference>
<dbReference type="Pfam" id="PF01061">
    <property type="entry name" value="ABC2_membrane"/>
    <property type="match status" value="1"/>
</dbReference>
<evidence type="ECO:0000256" key="4">
    <source>
        <dbReference type="ARBA" id="ARBA00022692"/>
    </source>
</evidence>
<feature type="domain" description="ABC transporter" evidence="10">
    <location>
        <begin position="37"/>
        <end position="285"/>
    </location>
</feature>
<evidence type="ECO:0000256" key="9">
    <source>
        <dbReference type="SAM" id="Phobius"/>
    </source>
</evidence>
<evidence type="ECO:0000256" key="1">
    <source>
        <dbReference type="ARBA" id="ARBA00004141"/>
    </source>
</evidence>
<dbReference type="PANTHER" id="PTHR48042">
    <property type="entry name" value="ABC TRANSPORTER G FAMILY MEMBER 11"/>
    <property type="match status" value="1"/>
</dbReference>
<reference evidence="11 12" key="1">
    <citation type="submission" date="2016-04" db="EMBL/GenBank/DDBJ databases">
        <title>A degradative enzymes factory behind the ericoid mycorrhizal symbiosis.</title>
        <authorList>
            <consortium name="DOE Joint Genome Institute"/>
            <person name="Martino E."/>
            <person name="Morin E."/>
            <person name="Grelet G."/>
            <person name="Kuo A."/>
            <person name="Kohler A."/>
            <person name="Daghino S."/>
            <person name="Barry K."/>
            <person name="Choi C."/>
            <person name="Cichocki N."/>
            <person name="Clum A."/>
            <person name="Copeland A."/>
            <person name="Hainaut M."/>
            <person name="Haridas S."/>
            <person name="Labutti K."/>
            <person name="Lindquist E."/>
            <person name="Lipzen A."/>
            <person name="Khouja H.-R."/>
            <person name="Murat C."/>
            <person name="Ohm R."/>
            <person name="Olson A."/>
            <person name="Spatafora J."/>
            <person name="Veneault-Fourrey C."/>
            <person name="Henrissat B."/>
            <person name="Grigoriev I."/>
            <person name="Martin F."/>
            <person name="Perotto S."/>
        </authorList>
    </citation>
    <scope>NUCLEOTIDE SEQUENCE [LARGE SCALE GENOMIC DNA]</scope>
    <source>
        <strain evidence="11 12">E</strain>
    </source>
</reference>
<dbReference type="PROSITE" id="PS50893">
    <property type="entry name" value="ABC_TRANSPORTER_2"/>
    <property type="match status" value="1"/>
</dbReference>
<dbReference type="STRING" id="1095630.A0A2J6SG71"/>
<evidence type="ECO:0000259" key="10">
    <source>
        <dbReference type="PROSITE" id="PS50893"/>
    </source>
</evidence>
<feature type="transmembrane region" description="Helical" evidence="9">
    <location>
        <begin position="407"/>
        <end position="430"/>
    </location>
</feature>
<sequence length="637" mass="70360">MSRKSGITSELITLNEVDVEQRGHDNSYLENQIVQSLSWKDVTVVVPDRETKHPKEILSAINGEVAAGEMMAIMGPSGCGKTTLLNVLAQREASAKAKVSSTICINGQTPSESAFRRLSSYVEAGDALIGSLTVKETLSFAAKLSLSGVVTATERIRRVDELLQSFGLTNQASTLIGTLIRKGISTGQKRRLSVAAQLISAPKILFLDEPTSGLDSAASYKVMSYVRNVAKKNKLIVIASIHQPATKTFELFDKLLLLSGGKTCYSGSISGVKRYFDSIGFEMPLQTNPADFVLDLTNIDFESDGDVAQGKISQLQEAWTSSPEAVDEKSRIATKATSTSEPLILASEPMHRRYMTASLILLHRSFIKSYRDIVVYGIRFAMYLGLAIMMGTVWLRLLPIQSNMQPLVNCILFGSCFMSFMAVVYVPAFLEDRTVYIKDRANGLYGSTAFMISNFLIGLPYLFIIAFVSSTFVYWMTNFRPDGQAFLIWVMWMYLNLVAAESLVVLMSCLFPNFVGALALTAMANGIWMSCNGFMVQLPALNPFYRNVFSYIDYQAYVFSGLVVNEFGYRVYKCGEGPDGCWCSWDTALKDQCMIDGVGVLEQYGYQLGGTSKNVGITLGIIFGMRLMGWAAMQWRK</sequence>
<dbReference type="GO" id="GO:0140359">
    <property type="term" value="F:ABC-type transporter activity"/>
    <property type="evidence" value="ECO:0007669"/>
    <property type="project" value="InterPro"/>
</dbReference>
<accession>A0A2J6SG71</accession>
<dbReference type="EMBL" id="KZ613919">
    <property type="protein sequence ID" value="PMD49756.1"/>
    <property type="molecule type" value="Genomic_DNA"/>
</dbReference>
<evidence type="ECO:0000256" key="3">
    <source>
        <dbReference type="ARBA" id="ARBA00022448"/>
    </source>
</evidence>
<keyword evidence="4 9" id="KW-0812">Transmembrane</keyword>
<proteinExistence type="inferred from homology"/>
<dbReference type="InterPro" id="IPR052215">
    <property type="entry name" value="Plant_ABCG"/>
</dbReference>
<dbReference type="RefSeq" id="XP_024726660.1">
    <property type="nucleotide sequence ID" value="XM_024878822.1"/>
</dbReference>
<dbReference type="Pfam" id="PF00005">
    <property type="entry name" value="ABC_tran"/>
    <property type="match status" value="1"/>
</dbReference>
<dbReference type="Gene3D" id="3.40.50.300">
    <property type="entry name" value="P-loop containing nucleotide triphosphate hydrolases"/>
    <property type="match status" value="1"/>
</dbReference>
<feature type="transmembrane region" description="Helical" evidence="9">
    <location>
        <begin position="373"/>
        <end position="395"/>
    </location>
</feature>
<feature type="transmembrane region" description="Helical" evidence="9">
    <location>
        <begin position="514"/>
        <end position="536"/>
    </location>
</feature>
<evidence type="ECO:0000313" key="12">
    <source>
        <dbReference type="Proteomes" id="UP000235371"/>
    </source>
</evidence>
<dbReference type="InParanoid" id="A0A2J6SG71"/>
<feature type="transmembrane region" description="Helical" evidence="9">
    <location>
        <begin position="486"/>
        <end position="508"/>
    </location>
</feature>
<dbReference type="Pfam" id="PF19055">
    <property type="entry name" value="ABC2_membrane_7"/>
    <property type="match status" value="1"/>
</dbReference>
<evidence type="ECO:0000313" key="11">
    <source>
        <dbReference type="EMBL" id="PMD49756.1"/>
    </source>
</evidence>
<keyword evidence="12" id="KW-1185">Reference proteome</keyword>
<evidence type="ECO:0000256" key="5">
    <source>
        <dbReference type="ARBA" id="ARBA00022741"/>
    </source>
</evidence>
<dbReference type="SMART" id="SM00382">
    <property type="entry name" value="AAA"/>
    <property type="match status" value="1"/>
</dbReference>
<dbReference type="GeneID" id="36586899"/>
<dbReference type="OrthoDB" id="66620at2759"/>
<name>A0A2J6SG71_9HELO</name>
<comment type="subcellular location">
    <subcellularLocation>
        <location evidence="1">Membrane</location>
        <topology evidence="1">Multi-pass membrane protein</topology>
    </subcellularLocation>
</comment>
<dbReference type="FunFam" id="3.40.50.300:FF:001305">
    <property type="entry name" value="ABCG transporter ABC superfamily"/>
    <property type="match status" value="1"/>
</dbReference>
<feature type="transmembrane region" description="Helical" evidence="9">
    <location>
        <begin position="615"/>
        <end position="633"/>
    </location>
</feature>
<dbReference type="InterPro" id="IPR003439">
    <property type="entry name" value="ABC_transporter-like_ATP-bd"/>
</dbReference>
<protein>
    <submittedName>
        <fullName evidence="11">P-loop containing nucleoside triphosphate hydrolase protein</fullName>
    </submittedName>
</protein>
<dbReference type="InterPro" id="IPR043926">
    <property type="entry name" value="ABCG_dom"/>
</dbReference>
<dbReference type="SUPFAM" id="SSF52540">
    <property type="entry name" value="P-loop containing nucleoside triphosphate hydrolases"/>
    <property type="match status" value="1"/>
</dbReference>
<dbReference type="GO" id="GO:0016020">
    <property type="term" value="C:membrane"/>
    <property type="evidence" value="ECO:0007669"/>
    <property type="project" value="UniProtKB-SubCell"/>
</dbReference>
<keyword evidence="5" id="KW-0547">Nucleotide-binding</keyword>
<keyword evidence="8 9" id="KW-0472">Membrane</keyword>